<protein>
    <submittedName>
        <fullName evidence="7">GMC family oxidoreductase</fullName>
    </submittedName>
</protein>
<keyword evidence="3" id="KW-0285">Flavoprotein</keyword>
<dbReference type="InterPro" id="IPR036188">
    <property type="entry name" value="FAD/NAD-bd_sf"/>
</dbReference>
<evidence type="ECO:0000256" key="1">
    <source>
        <dbReference type="ARBA" id="ARBA00001974"/>
    </source>
</evidence>
<dbReference type="InterPro" id="IPR000172">
    <property type="entry name" value="GMC_OxRdtase_N"/>
</dbReference>
<evidence type="ECO:0000256" key="5">
    <source>
        <dbReference type="SAM" id="MobiDB-lite"/>
    </source>
</evidence>
<dbReference type="Proteomes" id="UP000271678">
    <property type="component" value="Unassembled WGS sequence"/>
</dbReference>
<dbReference type="EMBL" id="RJJQ01000001">
    <property type="protein sequence ID" value="RNI25148.1"/>
    <property type="molecule type" value="Genomic_DNA"/>
</dbReference>
<evidence type="ECO:0000313" key="8">
    <source>
        <dbReference type="Proteomes" id="UP000271678"/>
    </source>
</evidence>
<feature type="domain" description="Glucose-methanol-choline oxidoreductase N-terminal" evidence="6">
    <location>
        <begin position="354"/>
        <end position="368"/>
    </location>
</feature>
<evidence type="ECO:0000256" key="2">
    <source>
        <dbReference type="ARBA" id="ARBA00010790"/>
    </source>
</evidence>
<gene>
    <name evidence="7" type="ORF">EFY87_00400</name>
</gene>
<comment type="caution">
    <text evidence="7">The sequence shown here is derived from an EMBL/GenBank/DDBJ whole genome shotgun (WGS) entry which is preliminary data.</text>
</comment>
<dbReference type="SUPFAM" id="SSF51905">
    <property type="entry name" value="FAD/NAD(P)-binding domain"/>
    <property type="match status" value="1"/>
</dbReference>
<dbReference type="InterPro" id="IPR007867">
    <property type="entry name" value="GMC_OxRtase_C"/>
</dbReference>
<dbReference type="PANTHER" id="PTHR11552">
    <property type="entry name" value="GLUCOSE-METHANOL-CHOLINE GMC OXIDOREDUCTASE"/>
    <property type="match status" value="1"/>
</dbReference>
<comment type="cofactor">
    <cofactor evidence="1">
        <name>FAD</name>
        <dbReference type="ChEBI" id="CHEBI:57692"/>
    </cofactor>
</comment>
<evidence type="ECO:0000313" key="7">
    <source>
        <dbReference type="EMBL" id="RNI25148.1"/>
    </source>
</evidence>
<evidence type="ECO:0000256" key="3">
    <source>
        <dbReference type="ARBA" id="ARBA00022630"/>
    </source>
</evidence>
<dbReference type="Pfam" id="PF05199">
    <property type="entry name" value="GMC_oxred_C"/>
    <property type="match status" value="1"/>
</dbReference>
<keyword evidence="4" id="KW-0274">FAD</keyword>
<dbReference type="Gene3D" id="3.30.560.10">
    <property type="entry name" value="Glucose Oxidase, domain 3"/>
    <property type="match status" value="1"/>
</dbReference>
<dbReference type="SUPFAM" id="SSF54373">
    <property type="entry name" value="FAD-linked reductases, C-terminal domain"/>
    <property type="match status" value="1"/>
</dbReference>
<accession>A0A3M9MKF2</accession>
<dbReference type="PANTHER" id="PTHR11552:SF147">
    <property type="entry name" value="CHOLINE DEHYDROGENASE, MITOCHONDRIAL"/>
    <property type="match status" value="1"/>
</dbReference>
<dbReference type="PIRSF" id="PIRSF000137">
    <property type="entry name" value="Alcohol_oxidase"/>
    <property type="match status" value="1"/>
</dbReference>
<evidence type="ECO:0000256" key="4">
    <source>
        <dbReference type="ARBA" id="ARBA00022827"/>
    </source>
</evidence>
<comment type="similarity">
    <text evidence="2">Belongs to the GMC oxidoreductase family.</text>
</comment>
<name>A0A3M9MKF2_9MICO</name>
<dbReference type="GO" id="GO:0050660">
    <property type="term" value="F:flavin adenine dinucleotide binding"/>
    <property type="evidence" value="ECO:0007669"/>
    <property type="project" value="InterPro"/>
</dbReference>
<dbReference type="Pfam" id="PF00732">
    <property type="entry name" value="GMC_oxred_N"/>
    <property type="match status" value="1"/>
</dbReference>
<reference evidence="7 8" key="1">
    <citation type="submission" date="2018-11" db="EMBL/GenBank/DDBJ databases">
        <title>Draft genome of Simplicispira Flexivirga sp. BO-16.</title>
        <authorList>
            <person name="Im W.T."/>
        </authorList>
    </citation>
    <scope>NUCLEOTIDE SEQUENCE [LARGE SCALE GENOMIC DNA]</scope>
    <source>
        <strain evidence="7 8">BO-16</strain>
    </source>
</reference>
<sequence length="644" mass="70819">MSRAPLAGGRAPVNAAIDAGRSTVTDQTTSIAQPAELYDFVVIGSGAGGGPLAANLALAGHSVLVIEAGDDHECPYYSIPIMQAYASEDASMRWDFFVRHFDDETTQQTDTKFVAEHDGVLYPRGSTLGGSTAVSAMVTIYPHASDWDNLAELTGDPSWGAAPMRELFHRMEDWHGVDANPLPGDDEAERDRKAAHGQGGWLGTTRAHPKLAGREPMFLDIINAIENTSRDRFGIPKDISLPRDANALDTPQDFEGMSFIPVAIRDGYRNGSRDRLRSVLQRQPDNLTVALNTLATRLVFDGDRVVGVEYQRGERIYRAAPREIPPGDPGSSETDTPPGHGVVRARHEVILAGGAYNTPQLLKLSGIGPADELREHGLDVRVDAPGVGINLHDRYEVAVTHELTTDYPIFDGSTLDIPKNLERGDPLFDEWRDDVNGPYTTNGSLASLIAKSSVAKDRSDLIVFALPIDFHGYYPGYAEEGAKYHNRLSILVLKAHTNNRAGTVTLRSADPYDVPDIRFRYFDEGSPGWEEDLEGVVDGIEIARDIAKHLEVARVKTELEPGSDVADRDALRAGTQAGVGPSRVRYRQDRPGRRLERSVGWELPSAWRNRFACRGRVHIPRHTRLLHRIGGVHGQRKGQRRPTR</sequence>
<dbReference type="GO" id="GO:0016614">
    <property type="term" value="F:oxidoreductase activity, acting on CH-OH group of donors"/>
    <property type="evidence" value="ECO:0007669"/>
    <property type="project" value="InterPro"/>
</dbReference>
<dbReference type="PROSITE" id="PS00624">
    <property type="entry name" value="GMC_OXRED_2"/>
    <property type="match status" value="1"/>
</dbReference>
<proteinExistence type="inferred from homology"/>
<dbReference type="InterPro" id="IPR012132">
    <property type="entry name" value="GMC_OxRdtase"/>
</dbReference>
<organism evidence="7 8">
    <name type="scientific">Flexivirga caeni</name>
    <dbReference type="NCBI Taxonomy" id="2294115"/>
    <lineage>
        <taxon>Bacteria</taxon>
        <taxon>Bacillati</taxon>
        <taxon>Actinomycetota</taxon>
        <taxon>Actinomycetes</taxon>
        <taxon>Micrococcales</taxon>
        <taxon>Dermacoccaceae</taxon>
        <taxon>Flexivirga</taxon>
    </lineage>
</organism>
<evidence type="ECO:0000259" key="6">
    <source>
        <dbReference type="PROSITE" id="PS00624"/>
    </source>
</evidence>
<dbReference type="AlphaFoldDB" id="A0A3M9MKF2"/>
<feature type="region of interest" description="Disordered" evidence="5">
    <location>
        <begin position="180"/>
        <end position="207"/>
    </location>
</feature>
<dbReference type="Gene3D" id="3.50.50.60">
    <property type="entry name" value="FAD/NAD(P)-binding domain"/>
    <property type="match status" value="1"/>
</dbReference>
<keyword evidence="8" id="KW-1185">Reference proteome</keyword>